<dbReference type="RefSeq" id="WP_309636956.1">
    <property type="nucleotide sequence ID" value="NZ_JARWAL010000009.1"/>
</dbReference>
<dbReference type="PANTHER" id="PTHR42792">
    <property type="entry name" value="FLAGELLIN"/>
    <property type="match status" value="1"/>
</dbReference>
<evidence type="ECO:0000259" key="5">
    <source>
        <dbReference type="Pfam" id="PF00669"/>
    </source>
</evidence>
<keyword evidence="3 4" id="KW-0975">Bacterial flagellum</keyword>
<evidence type="ECO:0000313" key="8">
    <source>
        <dbReference type="Proteomes" id="UP001252270"/>
    </source>
</evidence>
<comment type="function">
    <text evidence="4">Flagellin is the subunit protein which polymerizes to form the filaments of bacterial flagella.</text>
</comment>
<dbReference type="Pfam" id="PF00700">
    <property type="entry name" value="Flagellin_C"/>
    <property type="match status" value="1"/>
</dbReference>
<proteinExistence type="inferred from homology"/>
<evidence type="ECO:0000259" key="6">
    <source>
        <dbReference type="Pfam" id="PF00700"/>
    </source>
</evidence>
<keyword evidence="2 4" id="KW-0964">Secreted</keyword>
<dbReference type="Pfam" id="PF00669">
    <property type="entry name" value="Flagellin_N"/>
    <property type="match status" value="1"/>
</dbReference>
<comment type="caution">
    <text evidence="7">The sequence shown here is derived from an EMBL/GenBank/DDBJ whole genome shotgun (WGS) entry which is preliminary data.</text>
</comment>
<dbReference type="InterPro" id="IPR001029">
    <property type="entry name" value="Flagellin_N"/>
</dbReference>
<dbReference type="Gene3D" id="6.10.280.190">
    <property type="match status" value="1"/>
</dbReference>
<dbReference type="SUPFAM" id="SSF64518">
    <property type="entry name" value="Phase 1 flagellin"/>
    <property type="match status" value="1"/>
</dbReference>
<feature type="domain" description="Flagellin C-terminal" evidence="6">
    <location>
        <begin position="709"/>
        <end position="793"/>
    </location>
</feature>
<dbReference type="EMBL" id="JARWAL010000009">
    <property type="protein sequence ID" value="MDR5893335.1"/>
    <property type="molecule type" value="Genomic_DNA"/>
</dbReference>
<comment type="similarity">
    <text evidence="1 4">Belongs to the bacterial flagellin family.</text>
</comment>
<dbReference type="PANTHER" id="PTHR42792:SF2">
    <property type="entry name" value="FLAGELLIN"/>
    <property type="match status" value="1"/>
</dbReference>
<evidence type="ECO:0000256" key="2">
    <source>
        <dbReference type="ARBA" id="ARBA00022525"/>
    </source>
</evidence>
<gene>
    <name evidence="7" type="ORF">QC820_10965</name>
</gene>
<dbReference type="PRINTS" id="PR00207">
    <property type="entry name" value="FLAGELLIN"/>
</dbReference>
<protein>
    <recommendedName>
        <fullName evidence="4">Flagellin</fullName>
    </recommendedName>
</protein>
<keyword evidence="7" id="KW-0969">Cilium</keyword>
<evidence type="ECO:0000256" key="1">
    <source>
        <dbReference type="ARBA" id="ARBA00005709"/>
    </source>
</evidence>
<sequence length="794" mass="85017">MSVINTNLTALKGQSGLSRAQGQLSTAMERLSSGMRVNGAKDDAAGQAIGNRMTSQINGRGMAQRNASDGVSMSQTAQGALDQVNDKLQRIRELTVQGLNGTLSTRDSDVIQAEINMNLREIDRLASSVDYNGIPLLSGQAGEVSLQVGANDGETLSLDLRPPGFGVDALGLTEFNVAGIEGEVAPRNMLQGKAVDIHLYAQRTAIQFVDTGGVSLPGSQHALMEGGAYGSYVSAVSGGQPVFYDVTTSPVATHETATDSSSVTVTTQSRIYDSVTSIPSRSAQRVYLDENGSEIAPSGRVLVRHGDDYLVRESQGGVGGVVSYYPAELDFQAGGGALRVTRGSEALPSPGYAEIGESETFSFNSQDYALEDFNDGEVVFRAFNGDLLEDPVLVKSDSSDSLYLQATVSGQTAYYRLGSATETTYLDSDDPVQAVDAEGNLLFEDDEPVWVPSEKKRLTLQAASDTAYAGLDLDGQTSIVFSTPTISLDDVTPELRQGNGESFSGSSRLMQRGQDDQFMIEERVADGVYRYYEADVRVEVGSDGEPVAITVTAQGDSYIEFNAEHHRVLTVSGSSSVTIDPRNVTVNYTDANGDYFENVLREGRDGNYYFDLPGSRSSFGSYKIATLVDTEDNEILIKTVNGAGEVIIYHPLDLDQPVSTPYALSVSIKTDANGFENDEGVPDGVPHTYINLVEVDQEIRLKKPANPLAALDRAISFVDSKRSHLGAMENRLASVIEGHESANISLSAARSRILDTDYATETANMVRAQILQQAGNSMLAQANVMPENVLALLG</sequence>
<accession>A0ABU1GND0</accession>
<dbReference type="InterPro" id="IPR001492">
    <property type="entry name" value="Flagellin"/>
</dbReference>
<evidence type="ECO:0000313" key="7">
    <source>
        <dbReference type="EMBL" id="MDR5893335.1"/>
    </source>
</evidence>
<dbReference type="Gene3D" id="1.20.1330.10">
    <property type="entry name" value="f41 fragment of flagellin, N-terminal domain"/>
    <property type="match status" value="2"/>
</dbReference>
<comment type="subcellular location">
    <subcellularLocation>
        <location evidence="4">Secreted</location>
    </subcellularLocation>
    <subcellularLocation>
        <location evidence="4">Bacterial flagellum</location>
    </subcellularLocation>
</comment>
<evidence type="ECO:0000256" key="3">
    <source>
        <dbReference type="ARBA" id="ARBA00023143"/>
    </source>
</evidence>
<keyword evidence="7" id="KW-0966">Cell projection</keyword>
<organism evidence="7 8">
    <name type="scientific">Halomonas mongoliensis</name>
    <dbReference type="NCBI Taxonomy" id="321265"/>
    <lineage>
        <taxon>Bacteria</taxon>
        <taxon>Pseudomonadati</taxon>
        <taxon>Pseudomonadota</taxon>
        <taxon>Gammaproteobacteria</taxon>
        <taxon>Oceanospirillales</taxon>
        <taxon>Halomonadaceae</taxon>
        <taxon>Halomonas</taxon>
    </lineage>
</organism>
<dbReference type="Proteomes" id="UP001252270">
    <property type="component" value="Unassembled WGS sequence"/>
</dbReference>
<keyword evidence="8" id="KW-1185">Reference proteome</keyword>
<dbReference type="InterPro" id="IPR046358">
    <property type="entry name" value="Flagellin_C"/>
</dbReference>
<feature type="domain" description="Flagellin N-terminal" evidence="5">
    <location>
        <begin position="4"/>
        <end position="140"/>
    </location>
</feature>
<evidence type="ECO:0000256" key="4">
    <source>
        <dbReference type="RuleBase" id="RU362073"/>
    </source>
</evidence>
<reference evidence="7 8" key="1">
    <citation type="submission" date="2023-04" db="EMBL/GenBank/DDBJ databases">
        <title>A long-awaited taxogenomic arrangement of the family Halomonadaceae.</title>
        <authorList>
            <person name="De La Haba R."/>
            <person name="Chuvochina M."/>
            <person name="Wittouck S."/>
            <person name="Arahal D.R."/>
            <person name="Sanchez-Porro C."/>
            <person name="Hugenholtz P."/>
            <person name="Ventosa A."/>
        </authorList>
    </citation>
    <scope>NUCLEOTIDE SEQUENCE [LARGE SCALE GENOMIC DNA]</scope>
    <source>
        <strain evidence="7 8">DSM 17332</strain>
    </source>
</reference>
<keyword evidence="7" id="KW-0282">Flagellum</keyword>
<name>A0ABU1GND0_9GAMM</name>